<sequence>MREDAKLVIKVPASTANLGPGFDSIGLALNLYLTVEVFPGSEWKVAYLTDELHDFPEDETNLICSTAIKTAAMFGKEMPGCHLRVNSEIPLARGLGSSAAAIVAGIELADSVCQLGLSKQGKFELASQFEGHPDNAGASLFGGLVIGCLNGEEANAAVFSDICFDIVAVVPKEELLTEASRQVLPELLDYKEAVTAGAVSNVLIAALLAENWQLAGKMMAADRYHQPYRRKLVPHLSRIEAVAAESGAFGTALSGAGPAVMCFIEKGKGDELASRLKKHIPDMDILSLEMDRNGSNVEKENYQISK</sequence>
<organism evidence="16 18">
    <name type="scientific">Bacillus canaveralius</name>
    <dbReference type="NCBI Taxonomy" id="1403243"/>
    <lineage>
        <taxon>Bacteria</taxon>
        <taxon>Bacillati</taxon>
        <taxon>Bacillota</taxon>
        <taxon>Bacilli</taxon>
        <taxon>Bacillales</taxon>
        <taxon>Bacillaceae</taxon>
        <taxon>Bacillus</taxon>
    </lineage>
</organism>
<evidence type="ECO:0000256" key="3">
    <source>
        <dbReference type="ARBA" id="ARBA00012078"/>
    </source>
</evidence>
<keyword evidence="5 13" id="KW-0028">Amino-acid biosynthesis</keyword>
<reference evidence="17 19" key="2">
    <citation type="submission" date="2017-12" db="EMBL/GenBank/DDBJ databases">
        <title>Comparative Functional Genomics of Dry Heat Resistant strains isolated from the Viking Spacecraft.</title>
        <authorList>
            <person name="Seuylemezian A."/>
            <person name="Cooper K."/>
            <person name="Vaishampayan P."/>
        </authorList>
    </citation>
    <scope>NUCLEOTIDE SEQUENCE [LARGE SCALE GENOMIC DNA]</scope>
    <source>
        <strain evidence="17 19">ATCC 29669</strain>
    </source>
</reference>
<evidence type="ECO:0000256" key="13">
    <source>
        <dbReference type="HAMAP-Rule" id="MF_00384"/>
    </source>
</evidence>
<dbReference type="GO" id="GO:0009088">
    <property type="term" value="P:threonine biosynthetic process"/>
    <property type="evidence" value="ECO:0007669"/>
    <property type="project" value="UniProtKB-UniRule"/>
</dbReference>
<evidence type="ECO:0000256" key="2">
    <source>
        <dbReference type="ARBA" id="ARBA00007370"/>
    </source>
</evidence>
<dbReference type="GO" id="GO:0005737">
    <property type="term" value="C:cytoplasm"/>
    <property type="evidence" value="ECO:0007669"/>
    <property type="project" value="UniProtKB-SubCell"/>
</dbReference>
<comment type="similarity">
    <text evidence="2 13">Belongs to the GHMP kinase family. Homoserine kinase subfamily.</text>
</comment>
<evidence type="ECO:0000256" key="7">
    <source>
        <dbReference type="ARBA" id="ARBA00022697"/>
    </source>
</evidence>
<dbReference type="SUPFAM" id="SSF55060">
    <property type="entry name" value="GHMP Kinase, C-terminal domain"/>
    <property type="match status" value="1"/>
</dbReference>
<dbReference type="InterPro" id="IPR000870">
    <property type="entry name" value="Homoserine_kinase"/>
</dbReference>
<dbReference type="RefSeq" id="WP_101577264.1">
    <property type="nucleotide sequence ID" value="NZ_PGVA01000024.1"/>
</dbReference>
<dbReference type="Proteomes" id="UP000234951">
    <property type="component" value="Unassembled WGS sequence"/>
</dbReference>
<dbReference type="Pfam" id="PF00288">
    <property type="entry name" value="GHMP_kinases_N"/>
    <property type="match status" value="1"/>
</dbReference>
<dbReference type="UniPathway" id="UPA00050">
    <property type="reaction ID" value="UER00064"/>
</dbReference>
<evidence type="ECO:0000313" key="16">
    <source>
        <dbReference type="EMBL" id="PLR82848.1"/>
    </source>
</evidence>
<keyword evidence="13" id="KW-0963">Cytoplasm</keyword>
<dbReference type="Pfam" id="PF08544">
    <property type="entry name" value="GHMP_kinases_C"/>
    <property type="match status" value="1"/>
</dbReference>
<dbReference type="GO" id="GO:0005524">
    <property type="term" value="F:ATP binding"/>
    <property type="evidence" value="ECO:0007669"/>
    <property type="project" value="UniProtKB-UniRule"/>
</dbReference>
<evidence type="ECO:0000256" key="1">
    <source>
        <dbReference type="ARBA" id="ARBA00005015"/>
    </source>
</evidence>
<dbReference type="InterPro" id="IPR036554">
    <property type="entry name" value="GHMP_kinase_C_sf"/>
</dbReference>
<dbReference type="PRINTS" id="PR00958">
    <property type="entry name" value="HOMSERKINASE"/>
</dbReference>
<dbReference type="EMBL" id="PGVD01000028">
    <property type="protein sequence ID" value="PLR97147.1"/>
    <property type="molecule type" value="Genomic_DNA"/>
</dbReference>
<dbReference type="SUPFAM" id="SSF54211">
    <property type="entry name" value="Ribosomal protein S5 domain 2-like"/>
    <property type="match status" value="1"/>
</dbReference>
<dbReference type="Gene3D" id="3.30.230.10">
    <property type="match status" value="1"/>
</dbReference>
<feature type="binding site" evidence="13">
    <location>
        <begin position="90"/>
        <end position="100"/>
    </location>
    <ligand>
        <name>ATP</name>
        <dbReference type="ChEBI" id="CHEBI:30616"/>
    </ligand>
</feature>
<keyword evidence="6 13" id="KW-0808">Transferase</keyword>
<keyword evidence="8 13" id="KW-0547">Nucleotide-binding</keyword>
<evidence type="ECO:0000256" key="12">
    <source>
        <dbReference type="ARBA" id="ARBA00049954"/>
    </source>
</evidence>
<dbReference type="PANTHER" id="PTHR20861">
    <property type="entry name" value="HOMOSERINE/4-DIPHOSPHOCYTIDYL-2-C-METHYL-D-ERYTHRITOL KINASE"/>
    <property type="match status" value="1"/>
</dbReference>
<dbReference type="PANTHER" id="PTHR20861:SF1">
    <property type="entry name" value="HOMOSERINE KINASE"/>
    <property type="match status" value="1"/>
</dbReference>
<dbReference type="InterPro" id="IPR013750">
    <property type="entry name" value="GHMP_kinase_C_dom"/>
</dbReference>
<dbReference type="AlphaFoldDB" id="A0A2N5GLV3"/>
<dbReference type="InterPro" id="IPR006204">
    <property type="entry name" value="GHMP_kinase_N_dom"/>
</dbReference>
<gene>
    <name evidence="13" type="primary">thrB</name>
    <name evidence="16" type="ORF">CU635_10220</name>
    <name evidence="17" type="ORF">CVD25_10975</name>
</gene>
<keyword evidence="9 13" id="KW-0418">Kinase</keyword>
<dbReference type="Proteomes" id="UP000235114">
    <property type="component" value="Unassembled WGS sequence"/>
</dbReference>
<dbReference type="InterPro" id="IPR020568">
    <property type="entry name" value="Ribosomal_Su5_D2-typ_SF"/>
</dbReference>
<evidence type="ECO:0000256" key="6">
    <source>
        <dbReference type="ARBA" id="ARBA00022679"/>
    </source>
</evidence>
<comment type="subcellular location">
    <subcellularLocation>
        <location evidence="13">Cytoplasm</location>
    </subcellularLocation>
</comment>
<dbReference type="EC" id="2.7.1.39" evidence="3 13"/>
<dbReference type="InterPro" id="IPR014721">
    <property type="entry name" value="Ribsml_uS5_D2-typ_fold_subgr"/>
</dbReference>
<comment type="catalytic activity">
    <reaction evidence="11 13">
        <text>L-homoserine + ATP = O-phospho-L-homoserine + ADP + H(+)</text>
        <dbReference type="Rhea" id="RHEA:13985"/>
        <dbReference type="ChEBI" id="CHEBI:15378"/>
        <dbReference type="ChEBI" id="CHEBI:30616"/>
        <dbReference type="ChEBI" id="CHEBI:57476"/>
        <dbReference type="ChEBI" id="CHEBI:57590"/>
        <dbReference type="ChEBI" id="CHEBI:456216"/>
        <dbReference type="EC" id="2.7.1.39"/>
    </reaction>
</comment>
<comment type="pathway">
    <text evidence="1 13">Amino-acid biosynthesis; L-threonine biosynthesis; L-threonine from L-aspartate: step 4/5.</text>
</comment>
<name>A0A2N5GLV3_9BACI</name>
<comment type="caution">
    <text evidence="16">The sequence shown here is derived from an EMBL/GenBank/DDBJ whole genome shotgun (WGS) entry which is preliminary data.</text>
</comment>
<keyword evidence="10 13" id="KW-0067">ATP-binding</keyword>
<keyword evidence="7 13" id="KW-0791">Threonine biosynthesis</keyword>
<evidence type="ECO:0000256" key="11">
    <source>
        <dbReference type="ARBA" id="ARBA00049375"/>
    </source>
</evidence>
<accession>A0A2N5GLV3</accession>
<evidence type="ECO:0000313" key="17">
    <source>
        <dbReference type="EMBL" id="PLR97147.1"/>
    </source>
</evidence>
<feature type="domain" description="GHMP kinase C-terminal" evidence="15">
    <location>
        <begin position="203"/>
        <end position="280"/>
    </location>
</feature>
<protein>
    <recommendedName>
        <fullName evidence="4 13">Homoserine kinase</fullName>
        <shortName evidence="13">HK</shortName>
        <shortName evidence="13">HSK</shortName>
        <ecNumber evidence="3 13">2.7.1.39</ecNumber>
    </recommendedName>
</protein>
<evidence type="ECO:0000313" key="19">
    <source>
        <dbReference type="Proteomes" id="UP000235114"/>
    </source>
</evidence>
<reference evidence="16 18" key="1">
    <citation type="submission" date="2017-11" db="EMBL/GenBank/DDBJ databases">
        <title>Comparitive Functional Genomics of Dry Heat Resistant strains isolated from the Viking Spacecraft.</title>
        <authorList>
            <person name="Seuylemezian A."/>
            <person name="Cooper K."/>
            <person name="Vaishampayan P."/>
        </authorList>
    </citation>
    <scope>NUCLEOTIDE SEQUENCE [LARGE SCALE GENOMIC DNA]</scope>
    <source>
        <strain evidence="16 18">M4.6</strain>
    </source>
</reference>
<feature type="domain" description="GHMP kinase N-terminal" evidence="14">
    <location>
        <begin position="65"/>
        <end position="143"/>
    </location>
</feature>
<dbReference type="NCBIfam" id="TIGR00191">
    <property type="entry name" value="thrB"/>
    <property type="match status" value="1"/>
</dbReference>
<dbReference type="GO" id="GO:0004413">
    <property type="term" value="F:homoserine kinase activity"/>
    <property type="evidence" value="ECO:0007669"/>
    <property type="project" value="UniProtKB-UniRule"/>
</dbReference>
<dbReference type="HAMAP" id="MF_00384">
    <property type="entry name" value="Homoser_kinase"/>
    <property type="match status" value="1"/>
</dbReference>
<comment type="function">
    <text evidence="12 13">Catalyzes the ATP-dependent phosphorylation of L-homoserine to L-homoserine phosphate.</text>
</comment>
<keyword evidence="19" id="KW-1185">Reference proteome</keyword>
<dbReference type="PROSITE" id="PS00627">
    <property type="entry name" value="GHMP_KINASES_ATP"/>
    <property type="match status" value="1"/>
</dbReference>
<evidence type="ECO:0000259" key="15">
    <source>
        <dbReference type="Pfam" id="PF08544"/>
    </source>
</evidence>
<evidence type="ECO:0000259" key="14">
    <source>
        <dbReference type="Pfam" id="PF00288"/>
    </source>
</evidence>
<dbReference type="PIRSF" id="PIRSF000676">
    <property type="entry name" value="Homoser_kin"/>
    <property type="match status" value="1"/>
</dbReference>
<dbReference type="EMBL" id="PGVA01000024">
    <property type="protein sequence ID" value="PLR82848.1"/>
    <property type="molecule type" value="Genomic_DNA"/>
</dbReference>
<proteinExistence type="inferred from homology"/>
<dbReference type="InterPro" id="IPR006203">
    <property type="entry name" value="GHMP_knse_ATP-bd_CS"/>
</dbReference>
<dbReference type="OrthoDB" id="9769912at2"/>
<evidence type="ECO:0000313" key="18">
    <source>
        <dbReference type="Proteomes" id="UP000234951"/>
    </source>
</evidence>
<dbReference type="Gene3D" id="3.30.70.890">
    <property type="entry name" value="GHMP kinase, C-terminal domain"/>
    <property type="match status" value="1"/>
</dbReference>
<evidence type="ECO:0000256" key="9">
    <source>
        <dbReference type="ARBA" id="ARBA00022777"/>
    </source>
</evidence>
<evidence type="ECO:0000256" key="5">
    <source>
        <dbReference type="ARBA" id="ARBA00022605"/>
    </source>
</evidence>
<evidence type="ECO:0000256" key="8">
    <source>
        <dbReference type="ARBA" id="ARBA00022741"/>
    </source>
</evidence>
<evidence type="ECO:0000256" key="4">
    <source>
        <dbReference type="ARBA" id="ARBA00017858"/>
    </source>
</evidence>
<evidence type="ECO:0000256" key="10">
    <source>
        <dbReference type="ARBA" id="ARBA00022840"/>
    </source>
</evidence>